<evidence type="ECO:0000313" key="2">
    <source>
        <dbReference type="Proteomes" id="UP000198793"/>
    </source>
</evidence>
<sequence length="180" mass="19662">MPAREPPANALNAFASLVARFPHRVLLAVPDVRHIPIFALGVEKARAPLEWASLDDPDGQCTIIGRDALEQLQAGRYGAYRLIDTRTRLARQTALYAPWCTFTTADHVEAFEREHPNLGLTALSRQVEAALRETQAAGVAELDAAIETLRSQARVLAQLNHCTAMQSDGQPEARTSPCSP</sequence>
<organism evidence="1 2">
    <name type="scientific">Aureimonas jatrophae</name>
    <dbReference type="NCBI Taxonomy" id="1166073"/>
    <lineage>
        <taxon>Bacteria</taxon>
        <taxon>Pseudomonadati</taxon>
        <taxon>Pseudomonadota</taxon>
        <taxon>Alphaproteobacteria</taxon>
        <taxon>Hyphomicrobiales</taxon>
        <taxon>Aurantimonadaceae</taxon>
        <taxon>Aureimonas</taxon>
    </lineage>
</organism>
<dbReference type="STRING" id="1166073.SAMN05192530_105335"/>
<name>A0A1H0ITT7_9HYPH</name>
<dbReference type="RefSeq" id="WP_139184007.1">
    <property type="nucleotide sequence ID" value="NZ_FNIT01000005.1"/>
</dbReference>
<proteinExistence type="predicted"/>
<dbReference type="Proteomes" id="UP000198793">
    <property type="component" value="Unassembled WGS sequence"/>
</dbReference>
<evidence type="ECO:0000313" key="1">
    <source>
        <dbReference type="EMBL" id="SDO34809.1"/>
    </source>
</evidence>
<dbReference type="OrthoDB" id="9825820at2"/>
<accession>A0A1H0ITT7</accession>
<gene>
    <name evidence="1" type="ORF">SAMN05192530_105335</name>
</gene>
<dbReference type="AlphaFoldDB" id="A0A1H0ITT7"/>
<reference evidence="1 2" key="1">
    <citation type="submission" date="2016-10" db="EMBL/GenBank/DDBJ databases">
        <authorList>
            <person name="de Groot N.N."/>
        </authorList>
    </citation>
    <scope>NUCLEOTIDE SEQUENCE [LARGE SCALE GENOMIC DNA]</scope>
    <source>
        <strain evidence="2">L7-484,KACC 16230,DSM 25025</strain>
    </source>
</reference>
<dbReference type="EMBL" id="FNIT01000005">
    <property type="protein sequence ID" value="SDO34809.1"/>
    <property type="molecule type" value="Genomic_DNA"/>
</dbReference>
<keyword evidence="2" id="KW-1185">Reference proteome</keyword>
<protein>
    <submittedName>
        <fullName evidence="1">Uncharacterized protein</fullName>
    </submittedName>
</protein>